<evidence type="ECO:0000256" key="1">
    <source>
        <dbReference type="SAM" id="MobiDB-lite"/>
    </source>
</evidence>
<gene>
    <name evidence="3" type="ORF">Pla163_23020</name>
</gene>
<evidence type="ECO:0000313" key="4">
    <source>
        <dbReference type="Proteomes" id="UP000319342"/>
    </source>
</evidence>
<dbReference type="SUPFAM" id="SSF141371">
    <property type="entry name" value="PilZ domain-like"/>
    <property type="match status" value="1"/>
</dbReference>
<protein>
    <submittedName>
        <fullName evidence="3">PilZ domain protein</fullName>
    </submittedName>
</protein>
<feature type="region of interest" description="Disordered" evidence="1">
    <location>
        <begin position="1"/>
        <end position="26"/>
    </location>
</feature>
<sequence>MTPPRPYAESDPRPASAERRRHARARHDGPLTVLVAGRAMDVRLRDLSAAGLCFFSEEPLDEMSLLDVRLDLPDGVDDEFRAKGAVVRCERISPHLAHYEVAVFLHDIADTQRHRLRDFVTGLQGEL</sequence>
<dbReference type="Pfam" id="PF07238">
    <property type="entry name" value="PilZ"/>
    <property type="match status" value="1"/>
</dbReference>
<feature type="compositionally biased region" description="Basic and acidic residues" evidence="1">
    <location>
        <begin position="8"/>
        <end position="18"/>
    </location>
</feature>
<feature type="domain" description="PilZ" evidence="2">
    <location>
        <begin position="18"/>
        <end position="121"/>
    </location>
</feature>
<dbReference type="RefSeq" id="WP_145188046.1">
    <property type="nucleotide sequence ID" value="NZ_CP036290.1"/>
</dbReference>
<reference evidence="3 4" key="1">
    <citation type="submission" date="2019-02" db="EMBL/GenBank/DDBJ databases">
        <title>Deep-cultivation of Planctomycetes and their phenomic and genomic characterization uncovers novel biology.</title>
        <authorList>
            <person name="Wiegand S."/>
            <person name="Jogler M."/>
            <person name="Boedeker C."/>
            <person name="Pinto D."/>
            <person name="Vollmers J."/>
            <person name="Rivas-Marin E."/>
            <person name="Kohn T."/>
            <person name="Peeters S.H."/>
            <person name="Heuer A."/>
            <person name="Rast P."/>
            <person name="Oberbeckmann S."/>
            <person name="Bunk B."/>
            <person name="Jeske O."/>
            <person name="Meyerdierks A."/>
            <person name="Storesund J.E."/>
            <person name="Kallscheuer N."/>
            <person name="Luecker S."/>
            <person name="Lage O.M."/>
            <person name="Pohl T."/>
            <person name="Merkel B.J."/>
            <person name="Hornburger P."/>
            <person name="Mueller R.-W."/>
            <person name="Bruemmer F."/>
            <person name="Labrenz M."/>
            <person name="Spormann A.M."/>
            <person name="Op den Camp H."/>
            <person name="Overmann J."/>
            <person name="Amann R."/>
            <person name="Jetten M.S.M."/>
            <person name="Mascher T."/>
            <person name="Medema M.H."/>
            <person name="Devos D.P."/>
            <person name="Kaster A.-K."/>
            <person name="Ovreas L."/>
            <person name="Rohde M."/>
            <person name="Galperin M.Y."/>
            <person name="Jogler C."/>
        </authorList>
    </citation>
    <scope>NUCLEOTIDE SEQUENCE [LARGE SCALE GENOMIC DNA]</scope>
    <source>
        <strain evidence="3 4">Pla163</strain>
    </source>
</reference>
<keyword evidence="4" id="KW-1185">Reference proteome</keyword>
<evidence type="ECO:0000259" key="2">
    <source>
        <dbReference type="Pfam" id="PF07238"/>
    </source>
</evidence>
<dbReference type="GO" id="GO:0035438">
    <property type="term" value="F:cyclic-di-GMP binding"/>
    <property type="evidence" value="ECO:0007669"/>
    <property type="project" value="InterPro"/>
</dbReference>
<proteinExistence type="predicted"/>
<evidence type="ECO:0000313" key="3">
    <source>
        <dbReference type="EMBL" id="QDU85174.1"/>
    </source>
</evidence>
<dbReference type="Proteomes" id="UP000319342">
    <property type="component" value="Chromosome"/>
</dbReference>
<accession>A0A518D130</accession>
<dbReference type="InterPro" id="IPR009875">
    <property type="entry name" value="PilZ_domain"/>
</dbReference>
<dbReference type="AlphaFoldDB" id="A0A518D130"/>
<dbReference type="EMBL" id="CP036290">
    <property type="protein sequence ID" value="QDU85174.1"/>
    <property type="molecule type" value="Genomic_DNA"/>
</dbReference>
<name>A0A518D130_9BACT</name>
<organism evidence="3 4">
    <name type="scientific">Rohdeia mirabilis</name>
    <dbReference type="NCBI Taxonomy" id="2528008"/>
    <lineage>
        <taxon>Bacteria</taxon>
        <taxon>Pseudomonadati</taxon>
        <taxon>Planctomycetota</taxon>
        <taxon>Planctomycetia</taxon>
        <taxon>Planctomycetia incertae sedis</taxon>
        <taxon>Rohdeia</taxon>
    </lineage>
</organism>
<dbReference type="OrthoDB" id="5465017at2"/>
<dbReference type="Gene3D" id="2.40.10.220">
    <property type="entry name" value="predicted glycosyltransferase like domains"/>
    <property type="match status" value="1"/>
</dbReference>